<evidence type="ECO:0008006" key="3">
    <source>
        <dbReference type="Google" id="ProtNLM"/>
    </source>
</evidence>
<accession>A0ABS1GFV5</accession>
<comment type="caution">
    <text evidence="1">The sequence shown here is derived from an EMBL/GenBank/DDBJ whole genome shotgun (WGS) entry which is preliminary data.</text>
</comment>
<evidence type="ECO:0000313" key="1">
    <source>
        <dbReference type="EMBL" id="MBK3331701.1"/>
    </source>
</evidence>
<dbReference type="RefSeq" id="WP_200673110.1">
    <property type="nucleotide sequence ID" value="NZ_JAACYA010000001.1"/>
</dbReference>
<organism evidence="1 2">
    <name type="scientific">Persephonella atlantica</name>
    <dbReference type="NCBI Taxonomy" id="2699429"/>
    <lineage>
        <taxon>Bacteria</taxon>
        <taxon>Pseudomonadati</taxon>
        <taxon>Aquificota</taxon>
        <taxon>Aquificia</taxon>
        <taxon>Aquificales</taxon>
        <taxon>Hydrogenothermaceae</taxon>
        <taxon>Persephonella</taxon>
    </lineage>
</organism>
<evidence type="ECO:0000313" key="2">
    <source>
        <dbReference type="Proteomes" id="UP000772812"/>
    </source>
</evidence>
<reference evidence="1 2" key="1">
    <citation type="journal article" date="2021" name="Syst. Appl. Microbiol.">
        <title>Persephonella atlantica sp. nov.: How to adapt to physico-chemical gradients in high temperature hydrothermal habitats.</title>
        <authorList>
            <person name="Francois D.X."/>
            <person name="Godfroy A."/>
            <person name="Mathien C."/>
            <person name="Aube J."/>
            <person name="Cathalot C."/>
            <person name="Lesongeur F."/>
            <person name="L'Haridon S."/>
            <person name="Philippon X."/>
            <person name="Roussel E.G."/>
        </authorList>
    </citation>
    <scope>NUCLEOTIDE SEQUENCE [LARGE SCALE GENOMIC DNA]</scope>
    <source>
        <strain evidence="1 2">MO1340</strain>
    </source>
</reference>
<dbReference type="EMBL" id="JAACYA010000001">
    <property type="protein sequence ID" value="MBK3331701.1"/>
    <property type="molecule type" value="Genomic_DNA"/>
</dbReference>
<dbReference type="Proteomes" id="UP000772812">
    <property type="component" value="Unassembled WGS sequence"/>
</dbReference>
<proteinExistence type="predicted"/>
<protein>
    <recommendedName>
        <fullName evidence="3">Roadblock/LAMTOR2 domain-containing protein</fullName>
    </recommendedName>
</protein>
<keyword evidence="2" id="KW-1185">Reference proteome</keyword>
<name>A0ABS1GFV5_9AQUI</name>
<sequence length="121" mass="14365">MIKQALEKVLTYNLKHIDAVFVYKGSLPVAYKFASYIPDNPDTFYQFNSQIEKVLPFVERLEEDKLYHYKITIDKKQIYLFVYRINTDTYIFVFSDSLDLELGTIIYENIIKPLKDYLASL</sequence>
<gene>
    <name evidence="1" type="ORF">GWK41_01310</name>
</gene>